<accession>A0A6J4P612</accession>
<dbReference type="EMBL" id="CADCTY010002040">
    <property type="protein sequence ID" value="CAA9401131.1"/>
    <property type="molecule type" value="Genomic_DNA"/>
</dbReference>
<sequence length="41" mass="4496">MGALEYIHPSSALKTCLAFNWRQSTNPDGSRQGMESVLLVS</sequence>
<evidence type="ECO:0000313" key="1">
    <source>
        <dbReference type="EMBL" id="CAA9401131.1"/>
    </source>
</evidence>
<reference evidence="1" key="1">
    <citation type="submission" date="2020-02" db="EMBL/GenBank/DDBJ databases">
        <authorList>
            <person name="Meier V. D."/>
        </authorList>
    </citation>
    <scope>NUCLEOTIDE SEQUENCE</scope>
    <source>
        <strain evidence="1">AVDCRST_MAG94</strain>
    </source>
</reference>
<gene>
    <name evidence="1" type="ORF">AVDCRST_MAG94-5918</name>
</gene>
<dbReference type="AlphaFoldDB" id="A0A6J4P612"/>
<protein>
    <submittedName>
        <fullName evidence="1">Uncharacterized protein</fullName>
    </submittedName>
</protein>
<proteinExistence type="predicted"/>
<organism evidence="1">
    <name type="scientific">uncultured Leptolyngbya sp</name>
    <dbReference type="NCBI Taxonomy" id="332963"/>
    <lineage>
        <taxon>Bacteria</taxon>
        <taxon>Bacillati</taxon>
        <taxon>Cyanobacteriota</taxon>
        <taxon>Cyanophyceae</taxon>
        <taxon>Leptolyngbyales</taxon>
        <taxon>Leptolyngbyaceae</taxon>
        <taxon>Leptolyngbya group</taxon>
        <taxon>Leptolyngbya</taxon>
        <taxon>environmental samples</taxon>
    </lineage>
</organism>
<name>A0A6J4P612_9CYAN</name>